<proteinExistence type="predicted"/>
<dbReference type="GO" id="GO:0016301">
    <property type="term" value="F:kinase activity"/>
    <property type="evidence" value="ECO:0007669"/>
    <property type="project" value="UniProtKB-KW"/>
</dbReference>
<keyword evidence="2" id="KW-0808">Transferase</keyword>
<evidence type="ECO:0000259" key="1">
    <source>
        <dbReference type="Pfam" id="PF00294"/>
    </source>
</evidence>
<sequence length="396" mass="44906">MITIIGGTYREIDYDEISIEIFGSGFRGAKFLLENSCEVDFRTAGNNDILSYLKENQKVYKNLYFNLAPHNELITFKYTFPLDNPSIFPNVLNISKLNLIDVKEDNIIAFGMLESNYNVDGKKVVYDPQTSIKPTKFSDFGKAEELIYIVNRNEANAIAASENIDDIKNYFFDVENAKAFIIKDGPFGATLYFRNKEVKIPSYITENVFKIGSGDIFTSSFGYYWMNKNLSIEVSAIYASKSTAIFCDKKAYVDVTAYAGFDYKEFHLKPLDNKQVYLASPFFAISELILVDKVRSAFLSLGIKVFSPFHDVGLGDSELITKYDLEGIDNSDIIFCLFDNYDSGALIESGYSLAKGKKIIGYHRTCAEDKLLMLKGSSIEYYNHLTTAIYKTIWNL</sequence>
<dbReference type="Pfam" id="PF00294">
    <property type="entry name" value="PfkB"/>
    <property type="match status" value="1"/>
</dbReference>
<organism evidence="2 3">
    <name type="scientific">Kaistella yananensis</name>
    <dbReference type="NCBI Taxonomy" id="2989820"/>
    <lineage>
        <taxon>Bacteria</taxon>
        <taxon>Pseudomonadati</taxon>
        <taxon>Bacteroidota</taxon>
        <taxon>Flavobacteriia</taxon>
        <taxon>Flavobacteriales</taxon>
        <taxon>Weeksellaceae</taxon>
        <taxon>Chryseobacterium group</taxon>
        <taxon>Kaistella</taxon>
    </lineage>
</organism>
<dbReference type="SUPFAM" id="SSF52309">
    <property type="entry name" value="N-(deoxy)ribosyltransferase-like"/>
    <property type="match status" value="1"/>
</dbReference>
<evidence type="ECO:0000313" key="2">
    <source>
        <dbReference type="EMBL" id="MCW4452166.1"/>
    </source>
</evidence>
<dbReference type="Pfam" id="PF05014">
    <property type="entry name" value="Nuc_deoxyrib_tr"/>
    <property type="match status" value="1"/>
</dbReference>
<keyword evidence="2" id="KW-0418">Kinase</keyword>
<reference evidence="2 3" key="1">
    <citation type="submission" date="2022-10" db="EMBL/GenBank/DDBJ databases">
        <title>Kaistella sp. BT-6-1-3.</title>
        <authorList>
            <person name="Ai J."/>
            <person name="Deng Z."/>
        </authorList>
    </citation>
    <scope>NUCLEOTIDE SEQUENCE [LARGE SCALE GENOMIC DNA]</scope>
    <source>
        <strain evidence="2 3">BT6-1-3</strain>
    </source>
</reference>
<dbReference type="EMBL" id="JAPCHZ010000004">
    <property type="protein sequence ID" value="MCW4452166.1"/>
    <property type="molecule type" value="Genomic_DNA"/>
</dbReference>
<dbReference type="InterPro" id="IPR029056">
    <property type="entry name" value="Ribokinase-like"/>
</dbReference>
<gene>
    <name evidence="2" type="ORF">OK344_08085</name>
</gene>
<name>A0ABT3JNV1_9FLAO</name>
<dbReference type="Gene3D" id="3.40.50.450">
    <property type="match status" value="1"/>
</dbReference>
<evidence type="ECO:0000313" key="3">
    <source>
        <dbReference type="Proteomes" id="UP001209107"/>
    </source>
</evidence>
<dbReference type="InterPro" id="IPR011611">
    <property type="entry name" value="PfkB_dom"/>
</dbReference>
<feature type="domain" description="Carbohydrate kinase PfkB" evidence="1">
    <location>
        <begin position="148"/>
        <end position="249"/>
    </location>
</feature>
<dbReference type="Proteomes" id="UP001209107">
    <property type="component" value="Unassembled WGS sequence"/>
</dbReference>
<protein>
    <submittedName>
        <fullName evidence="2">PfkB family carbohydrate kinase</fullName>
    </submittedName>
</protein>
<dbReference type="RefSeq" id="WP_265144320.1">
    <property type="nucleotide sequence ID" value="NZ_JAPCHZ010000004.1"/>
</dbReference>
<accession>A0ABT3JNV1</accession>
<dbReference type="Gene3D" id="3.40.1190.20">
    <property type="match status" value="1"/>
</dbReference>
<dbReference type="SUPFAM" id="SSF53613">
    <property type="entry name" value="Ribokinase-like"/>
    <property type="match status" value="1"/>
</dbReference>
<comment type="caution">
    <text evidence="2">The sequence shown here is derived from an EMBL/GenBank/DDBJ whole genome shotgun (WGS) entry which is preliminary data.</text>
</comment>
<dbReference type="InterPro" id="IPR007710">
    <property type="entry name" value="Nucleoside_deoxyribTrfase"/>
</dbReference>
<keyword evidence="3" id="KW-1185">Reference proteome</keyword>